<protein>
    <submittedName>
        <fullName evidence="3">HIT family protein</fullName>
    </submittedName>
</protein>
<evidence type="ECO:0000313" key="3">
    <source>
        <dbReference type="EMBL" id="MBK1835656.1"/>
    </source>
</evidence>
<reference evidence="3" key="1">
    <citation type="submission" date="2021-01" db="EMBL/GenBank/DDBJ databases">
        <title>Modified the classification status of verrucomicrobia.</title>
        <authorList>
            <person name="Feng X."/>
        </authorList>
    </citation>
    <scope>NUCLEOTIDE SEQUENCE</scope>
    <source>
        <strain evidence="3">KCTC 12986</strain>
    </source>
</reference>
<dbReference type="Gene3D" id="3.30.428.10">
    <property type="entry name" value="HIT-like"/>
    <property type="match status" value="1"/>
</dbReference>
<evidence type="ECO:0000259" key="2">
    <source>
        <dbReference type="PROSITE" id="PS51084"/>
    </source>
</evidence>
<sequence length="140" mass="15867">MAFEVHPRLLKSSLPLGRSRDCHILLKNNRHFPWLLVVPEVAGGEEDWHQLSEARAAEVMAVVREVSLFVENYFRPEKLNIACIGNQVRQMHWHIVGRSPGDAAWPGVVWSSEAKELYSPERLEEITAAFVGLDSLNLAK</sequence>
<comment type="caution">
    <text evidence="1">Lacks conserved residue(s) required for the propagation of feature annotation.</text>
</comment>
<dbReference type="Pfam" id="PF01230">
    <property type="entry name" value="HIT"/>
    <property type="match status" value="1"/>
</dbReference>
<dbReference type="SUPFAM" id="SSF54197">
    <property type="entry name" value="HIT-like"/>
    <property type="match status" value="1"/>
</dbReference>
<dbReference type="Proteomes" id="UP000604083">
    <property type="component" value="Unassembled WGS sequence"/>
</dbReference>
<dbReference type="EMBL" id="JAENIO010000073">
    <property type="protein sequence ID" value="MBK1835656.1"/>
    <property type="molecule type" value="Genomic_DNA"/>
</dbReference>
<dbReference type="PROSITE" id="PS51084">
    <property type="entry name" value="HIT_2"/>
    <property type="match status" value="1"/>
</dbReference>
<accession>A0A934RWD8</accession>
<evidence type="ECO:0000313" key="4">
    <source>
        <dbReference type="Proteomes" id="UP000604083"/>
    </source>
</evidence>
<proteinExistence type="predicted"/>
<dbReference type="InterPro" id="IPR026026">
    <property type="entry name" value="HIT_Hint"/>
</dbReference>
<evidence type="ECO:0000256" key="1">
    <source>
        <dbReference type="PROSITE-ProRule" id="PRU00464"/>
    </source>
</evidence>
<gene>
    <name evidence="3" type="ORF">JIN78_16450</name>
</gene>
<dbReference type="AlphaFoldDB" id="A0A934RWD8"/>
<keyword evidence="4" id="KW-1185">Reference proteome</keyword>
<comment type="caution">
    <text evidence="3">The sequence shown here is derived from an EMBL/GenBank/DDBJ whole genome shotgun (WGS) entry which is preliminary data.</text>
</comment>
<dbReference type="PIRSF" id="PIRSF000714">
    <property type="entry name" value="HIT"/>
    <property type="match status" value="1"/>
</dbReference>
<dbReference type="RefSeq" id="WP_200393091.1">
    <property type="nucleotide sequence ID" value="NZ_JAENIO010000073.1"/>
</dbReference>
<feature type="domain" description="HIT" evidence="2">
    <location>
        <begin position="35"/>
        <end position="105"/>
    </location>
</feature>
<dbReference type="GO" id="GO:0003824">
    <property type="term" value="F:catalytic activity"/>
    <property type="evidence" value="ECO:0007669"/>
    <property type="project" value="InterPro"/>
</dbReference>
<dbReference type="InterPro" id="IPR011146">
    <property type="entry name" value="HIT-like"/>
</dbReference>
<dbReference type="InterPro" id="IPR036265">
    <property type="entry name" value="HIT-like_sf"/>
</dbReference>
<organism evidence="3 4">
    <name type="scientific">Roseibacillus ishigakijimensis</name>
    <dbReference type="NCBI Taxonomy" id="454146"/>
    <lineage>
        <taxon>Bacteria</taxon>
        <taxon>Pseudomonadati</taxon>
        <taxon>Verrucomicrobiota</taxon>
        <taxon>Verrucomicrobiia</taxon>
        <taxon>Verrucomicrobiales</taxon>
        <taxon>Verrucomicrobiaceae</taxon>
        <taxon>Roseibacillus</taxon>
    </lineage>
</organism>
<name>A0A934RWD8_9BACT</name>